<dbReference type="PANTHER" id="PTHR22849:SF161">
    <property type="entry name" value="U-BOX DOMAIN-CONTAINING PROTEIN"/>
    <property type="match status" value="1"/>
</dbReference>
<comment type="pathway">
    <text evidence="2">Protein modification; protein ubiquitination.</text>
</comment>
<dbReference type="PANTHER" id="PTHR22849">
    <property type="entry name" value="WDSAM1 PROTEIN"/>
    <property type="match status" value="1"/>
</dbReference>
<reference evidence="4 5" key="1">
    <citation type="journal article" date="2022" name="Nat. Plants">
        <title>Genomes of leafy and leafless Platanthera orchids illuminate the evolution of mycoheterotrophy.</title>
        <authorList>
            <person name="Li M.H."/>
            <person name="Liu K.W."/>
            <person name="Li Z."/>
            <person name="Lu H.C."/>
            <person name="Ye Q.L."/>
            <person name="Zhang D."/>
            <person name="Wang J.Y."/>
            <person name="Li Y.F."/>
            <person name="Zhong Z.M."/>
            <person name="Liu X."/>
            <person name="Yu X."/>
            <person name="Liu D.K."/>
            <person name="Tu X.D."/>
            <person name="Liu B."/>
            <person name="Hao Y."/>
            <person name="Liao X.Y."/>
            <person name="Jiang Y.T."/>
            <person name="Sun W.H."/>
            <person name="Chen J."/>
            <person name="Chen Y.Q."/>
            <person name="Ai Y."/>
            <person name="Zhai J.W."/>
            <person name="Wu S.S."/>
            <person name="Zhou Z."/>
            <person name="Hsiao Y.Y."/>
            <person name="Wu W.L."/>
            <person name="Chen Y.Y."/>
            <person name="Lin Y.F."/>
            <person name="Hsu J.L."/>
            <person name="Li C.Y."/>
            <person name="Wang Z.W."/>
            <person name="Zhao X."/>
            <person name="Zhong W.Y."/>
            <person name="Ma X.K."/>
            <person name="Ma L."/>
            <person name="Huang J."/>
            <person name="Chen G.Z."/>
            <person name="Huang M.Z."/>
            <person name="Huang L."/>
            <person name="Peng D.H."/>
            <person name="Luo Y.B."/>
            <person name="Zou S.Q."/>
            <person name="Chen S.P."/>
            <person name="Lan S."/>
            <person name="Tsai W.C."/>
            <person name="Van de Peer Y."/>
            <person name="Liu Z.J."/>
        </authorList>
    </citation>
    <scope>NUCLEOTIDE SEQUENCE [LARGE SCALE GENOMIC DNA]</scope>
    <source>
        <strain evidence="4">Lor287</strain>
    </source>
</reference>
<dbReference type="InterPro" id="IPR045185">
    <property type="entry name" value="PUB22/23/24-like"/>
</dbReference>
<name>A0AAP0G551_9ASPA</name>
<dbReference type="AlphaFoldDB" id="A0AAP0G551"/>
<evidence type="ECO:0000256" key="1">
    <source>
        <dbReference type="ARBA" id="ARBA00022786"/>
    </source>
</evidence>
<comment type="catalytic activity">
    <reaction evidence="2">
        <text>S-ubiquitinyl-[E2 ubiquitin-conjugating enzyme]-L-cysteine + [acceptor protein]-L-lysine = [E2 ubiquitin-conjugating enzyme]-L-cysteine + N(6)-ubiquitinyl-[acceptor protein]-L-lysine.</text>
        <dbReference type="EC" id="2.3.2.27"/>
    </reaction>
</comment>
<accession>A0AAP0G551</accession>
<evidence type="ECO:0000313" key="5">
    <source>
        <dbReference type="Proteomes" id="UP001418222"/>
    </source>
</evidence>
<comment type="caution">
    <text evidence="4">The sequence shown here is derived from an EMBL/GenBank/DDBJ whole genome shotgun (WGS) entry which is preliminary data.</text>
</comment>
<keyword evidence="2" id="KW-0808">Transferase</keyword>
<dbReference type="GO" id="GO:0061630">
    <property type="term" value="F:ubiquitin protein ligase activity"/>
    <property type="evidence" value="ECO:0007669"/>
    <property type="project" value="UniProtKB-UniRule"/>
</dbReference>
<dbReference type="Proteomes" id="UP001418222">
    <property type="component" value="Unassembled WGS sequence"/>
</dbReference>
<keyword evidence="1 2" id="KW-0833">Ubl conjugation pathway</keyword>
<protein>
    <recommendedName>
        <fullName evidence="2 3">U-box domain-containing protein</fullName>
        <ecNumber evidence="2">2.3.2.27</ecNumber>
    </recommendedName>
    <alternativeName>
        <fullName evidence="2">RING-type E3 ubiquitin transferase PUB</fullName>
    </alternativeName>
</protein>
<evidence type="ECO:0000259" key="3">
    <source>
        <dbReference type="Pfam" id="PF25598"/>
    </source>
</evidence>
<dbReference type="EC" id="2.3.2.27" evidence="2"/>
<dbReference type="Pfam" id="PF25598">
    <property type="entry name" value="ARM_PUB"/>
    <property type="match status" value="1"/>
</dbReference>
<dbReference type="InterPro" id="IPR058678">
    <property type="entry name" value="ARM_PUB"/>
</dbReference>
<evidence type="ECO:0000313" key="4">
    <source>
        <dbReference type="EMBL" id="KAK8937465.1"/>
    </source>
</evidence>
<evidence type="ECO:0000256" key="2">
    <source>
        <dbReference type="RuleBase" id="RU369093"/>
    </source>
</evidence>
<feature type="domain" description="U-box" evidence="3">
    <location>
        <begin position="2"/>
        <end position="100"/>
    </location>
</feature>
<sequence>MVVDNDLAVPVIVKKMLRVYVAVTELAMSGPWKLCRENESNGLSGGENCLKEAVQVGAFQKLLVMLQVGCSESTKEKVTELLKMTNDFRGQMECIENVDFRGLKRPF</sequence>
<dbReference type="EMBL" id="JBBWWQ010000010">
    <property type="protein sequence ID" value="KAK8937465.1"/>
    <property type="molecule type" value="Genomic_DNA"/>
</dbReference>
<keyword evidence="5" id="KW-1185">Reference proteome</keyword>
<dbReference type="GO" id="GO:0016567">
    <property type="term" value="P:protein ubiquitination"/>
    <property type="evidence" value="ECO:0007669"/>
    <property type="project" value="UniProtKB-UniRule"/>
</dbReference>
<gene>
    <name evidence="4" type="primary">PUB20</name>
    <name evidence="4" type="ORF">KSP39_PZI011989</name>
</gene>
<organism evidence="4 5">
    <name type="scientific">Platanthera zijinensis</name>
    <dbReference type="NCBI Taxonomy" id="2320716"/>
    <lineage>
        <taxon>Eukaryota</taxon>
        <taxon>Viridiplantae</taxon>
        <taxon>Streptophyta</taxon>
        <taxon>Embryophyta</taxon>
        <taxon>Tracheophyta</taxon>
        <taxon>Spermatophyta</taxon>
        <taxon>Magnoliopsida</taxon>
        <taxon>Liliopsida</taxon>
        <taxon>Asparagales</taxon>
        <taxon>Orchidaceae</taxon>
        <taxon>Orchidoideae</taxon>
        <taxon>Orchideae</taxon>
        <taxon>Orchidinae</taxon>
        <taxon>Platanthera</taxon>
    </lineage>
</organism>
<comment type="function">
    <text evidence="2">Functions as an E3 ubiquitin ligase.</text>
</comment>
<proteinExistence type="predicted"/>